<protein>
    <recommendedName>
        <fullName evidence="5">Methyltransferase type 11 domain-containing protein</fullName>
    </recommendedName>
</protein>
<dbReference type="Pfam" id="PF01564">
    <property type="entry name" value="Spermine_synth"/>
    <property type="match status" value="1"/>
</dbReference>
<gene>
    <name evidence="6" type="ORF">HHI36_006404</name>
</gene>
<evidence type="ECO:0000313" key="6">
    <source>
        <dbReference type="EMBL" id="KAL3283256.1"/>
    </source>
</evidence>
<keyword evidence="7" id="KW-1185">Reference proteome</keyword>
<keyword evidence="2" id="KW-0489">Methyltransferase</keyword>
<dbReference type="Gene3D" id="3.40.50.150">
    <property type="entry name" value="Vaccinia Virus protein VP39"/>
    <property type="match status" value="2"/>
</dbReference>
<dbReference type="PANTHER" id="PTHR12176">
    <property type="entry name" value="SAM-DEPENDENT METHYLTRANSFERASE SUPERFAMILY PROTEIN"/>
    <property type="match status" value="1"/>
</dbReference>
<dbReference type="InterPro" id="IPR013216">
    <property type="entry name" value="Methyltransf_11"/>
</dbReference>
<dbReference type="EMBL" id="JABFTP020000144">
    <property type="protein sequence ID" value="KAL3283256.1"/>
    <property type="molecule type" value="Genomic_DNA"/>
</dbReference>
<comment type="similarity">
    <text evidence="1">Belongs to the methyltransferase superfamily.</text>
</comment>
<keyword evidence="3" id="KW-0808">Transferase</keyword>
<feature type="domain" description="Methyltransferase type 11" evidence="5">
    <location>
        <begin position="57"/>
        <end position="154"/>
    </location>
</feature>
<dbReference type="Pfam" id="PF08241">
    <property type="entry name" value="Methyltransf_11"/>
    <property type="match status" value="1"/>
</dbReference>
<dbReference type="InterPro" id="IPR029063">
    <property type="entry name" value="SAM-dependent_MTases_sf"/>
</dbReference>
<dbReference type="PANTHER" id="PTHR12176:SF78">
    <property type="entry name" value="EEF1A LYSINE AND N-TERMINAL METHYLTRANSFERASE"/>
    <property type="match status" value="1"/>
</dbReference>
<comment type="caution">
    <text evidence="6">The sequence shown here is derived from an EMBL/GenBank/DDBJ whole genome shotgun (WGS) entry which is preliminary data.</text>
</comment>
<keyword evidence="4" id="KW-0511">Multifunctional enzyme</keyword>
<reference evidence="6 7" key="1">
    <citation type="journal article" date="2021" name="BMC Biol.">
        <title>Horizontally acquired antibacterial genes associated with adaptive radiation of ladybird beetles.</title>
        <authorList>
            <person name="Li H.S."/>
            <person name="Tang X.F."/>
            <person name="Huang Y.H."/>
            <person name="Xu Z.Y."/>
            <person name="Chen M.L."/>
            <person name="Du X.Y."/>
            <person name="Qiu B.Y."/>
            <person name="Chen P.T."/>
            <person name="Zhang W."/>
            <person name="Slipinski A."/>
            <person name="Escalona H.E."/>
            <person name="Waterhouse R.M."/>
            <person name="Zwick A."/>
            <person name="Pang H."/>
        </authorList>
    </citation>
    <scope>NUCLEOTIDE SEQUENCE [LARGE SCALE GENOMIC DNA]</scope>
    <source>
        <strain evidence="6">SYSU2018</strain>
    </source>
</reference>
<evidence type="ECO:0000256" key="1">
    <source>
        <dbReference type="ARBA" id="ARBA00008361"/>
    </source>
</evidence>
<dbReference type="GO" id="GO:0008168">
    <property type="term" value="F:methyltransferase activity"/>
    <property type="evidence" value="ECO:0007669"/>
    <property type="project" value="UniProtKB-KW"/>
</dbReference>
<accession>A0ABD2NY25</accession>
<name>A0ABD2NY25_9CUCU</name>
<dbReference type="SUPFAM" id="SSF53335">
    <property type="entry name" value="S-adenosyl-L-methionine-dependent methyltransferases"/>
    <property type="match status" value="2"/>
</dbReference>
<evidence type="ECO:0000256" key="3">
    <source>
        <dbReference type="ARBA" id="ARBA00022679"/>
    </source>
</evidence>
<dbReference type="InterPro" id="IPR051419">
    <property type="entry name" value="Lys/N-term_MeTrsfase_sf"/>
</dbReference>
<evidence type="ECO:0000256" key="2">
    <source>
        <dbReference type="ARBA" id="ARBA00022603"/>
    </source>
</evidence>
<organism evidence="6 7">
    <name type="scientific">Cryptolaemus montrouzieri</name>
    <dbReference type="NCBI Taxonomy" id="559131"/>
    <lineage>
        <taxon>Eukaryota</taxon>
        <taxon>Metazoa</taxon>
        <taxon>Ecdysozoa</taxon>
        <taxon>Arthropoda</taxon>
        <taxon>Hexapoda</taxon>
        <taxon>Insecta</taxon>
        <taxon>Pterygota</taxon>
        <taxon>Neoptera</taxon>
        <taxon>Endopterygota</taxon>
        <taxon>Coleoptera</taxon>
        <taxon>Polyphaga</taxon>
        <taxon>Cucujiformia</taxon>
        <taxon>Coccinelloidea</taxon>
        <taxon>Coccinellidae</taxon>
        <taxon>Scymninae</taxon>
        <taxon>Scymnini</taxon>
        <taxon>Cryptolaemus</taxon>
    </lineage>
</organism>
<evidence type="ECO:0000259" key="5">
    <source>
        <dbReference type="Pfam" id="PF08241"/>
    </source>
</evidence>
<dbReference type="AlphaFoldDB" id="A0ABD2NY25"/>
<dbReference type="FunFam" id="3.40.50.150:FF:000110">
    <property type="entry name" value="methyltransferase-like protein 13 isoform X1"/>
    <property type="match status" value="1"/>
</dbReference>
<proteinExistence type="inferred from homology"/>
<evidence type="ECO:0000313" key="7">
    <source>
        <dbReference type="Proteomes" id="UP001516400"/>
    </source>
</evidence>
<sequence>MSLLLPKSKEEFSKGDYWNSFFQTRGSKAFEWYGEYDELSNYFHKYIKEKDQILITGCGNSSIGENLYDVGYRDIINIDISQIVIRQMNQKVNNREGLKYLHMDALKTTFADQHFNVVLDKGTLDALMPDDKEETVKRITKYFDEIQRITRFGSRYICITLLQEHILTILLDYFPKNNWMFRVVRCFEAEEAAVKNGERLIPVFIVICTKFNVLPKQILEANLSSTDKLQRFENTSQIKSTIMSSQQAAFVCASLQQNSISSDVEISLDLFEPEGVNPKYTVYVVDSEPKKKNPPYAVFIVPQGRESEWLFSTKAGRRKLASMSNHNRLLIITMHRNQNYNCLEHVQNELADIIRDLTRQIRINRRKYLSEAKLKPFKNRKGIIKDVVDITFLTCKHHLHMILGSYVGCREKKDSTIAVLGLGGGGLCSFMNKFIPNAIITGVEIDPEMVKIAFDWFGLQKNEKLKIEVNDGLKYLEELTQNGKTLNALLFDVDSKDSTIGMSCPPKEFLEDAVLDNVTKIIDEKGLFILNVVIRDESLRPPIVTKLVKRFEGIVAFKIEEELNEIFICSHQNKLILKEELKNSIPYLTKFLEKYNNLECIDFLISQIV</sequence>
<dbReference type="Proteomes" id="UP001516400">
    <property type="component" value="Unassembled WGS sequence"/>
</dbReference>
<evidence type="ECO:0000256" key="4">
    <source>
        <dbReference type="ARBA" id="ARBA00023268"/>
    </source>
</evidence>
<dbReference type="GO" id="GO:0032259">
    <property type="term" value="P:methylation"/>
    <property type="evidence" value="ECO:0007669"/>
    <property type="project" value="UniProtKB-KW"/>
</dbReference>